<evidence type="ECO:0000313" key="3">
    <source>
        <dbReference type="Proteomes" id="UP001553161"/>
    </source>
</evidence>
<gene>
    <name evidence="2" type="ORF">AB0T83_16015</name>
</gene>
<dbReference type="RefSeq" id="WP_366194236.1">
    <property type="nucleotide sequence ID" value="NZ_JBFBVU010000025.1"/>
</dbReference>
<dbReference type="EMBL" id="JBFBVU010000025">
    <property type="protein sequence ID" value="MEV8468282.1"/>
    <property type="molecule type" value="Genomic_DNA"/>
</dbReference>
<organism evidence="2 3">
    <name type="scientific">Meridianimarinicoccus marinus</name>
    <dbReference type="NCBI Taxonomy" id="3231483"/>
    <lineage>
        <taxon>Bacteria</taxon>
        <taxon>Pseudomonadati</taxon>
        <taxon>Pseudomonadota</taxon>
        <taxon>Alphaproteobacteria</taxon>
        <taxon>Rhodobacterales</taxon>
        <taxon>Paracoccaceae</taxon>
        <taxon>Meridianimarinicoccus</taxon>
    </lineage>
</organism>
<reference evidence="2 3" key="1">
    <citation type="submission" date="2024-07" db="EMBL/GenBank/DDBJ databases">
        <authorList>
            <person name="Kang M."/>
        </authorList>
    </citation>
    <scope>NUCLEOTIDE SEQUENCE [LARGE SCALE GENOMIC DNA]</scope>
    <source>
        <strain evidence="2 3">DFM31</strain>
    </source>
</reference>
<evidence type="ECO:0000259" key="1">
    <source>
        <dbReference type="Pfam" id="PF11638"/>
    </source>
</evidence>
<dbReference type="InterPro" id="IPR024633">
    <property type="entry name" value="DnaA_N_dom"/>
</dbReference>
<dbReference type="InterPro" id="IPR036390">
    <property type="entry name" value="WH_DNA-bd_sf"/>
</dbReference>
<feature type="domain" description="DnaA N-terminal" evidence="1">
    <location>
        <begin position="166"/>
        <end position="223"/>
    </location>
</feature>
<accession>A0ABV3L9N1</accession>
<name>A0ABV3L9N1_9RHOB</name>
<sequence>MFDAKRIAGPGAGVMKYDLLTALSAAALRGSVTEQTSVLRLVALVTARYNWVRDELSSGQEEMARIWGVTLRTAKREVKRLIDMGLLILLKAGVRGRVGRYRLSRPGIVEYSRTIWPEVGSDFEARMQGVTGQGPREDPPGDGTKPETKVVQVSFGAEDVPGQGRWGRVQARLRTAAPEAYANWFRRLTLASAERGIVTVMAPNPFVRDYVTVHLQGQLMQAVAAEFGDVQRLDVIAG</sequence>
<evidence type="ECO:0000313" key="2">
    <source>
        <dbReference type="EMBL" id="MEV8468282.1"/>
    </source>
</evidence>
<dbReference type="Pfam" id="PF11638">
    <property type="entry name" value="DnaA_N"/>
    <property type="match status" value="1"/>
</dbReference>
<comment type="caution">
    <text evidence="2">The sequence shown here is derived from an EMBL/GenBank/DDBJ whole genome shotgun (WGS) entry which is preliminary data.</text>
</comment>
<dbReference type="Proteomes" id="UP001553161">
    <property type="component" value="Unassembled WGS sequence"/>
</dbReference>
<keyword evidence="3" id="KW-1185">Reference proteome</keyword>
<protein>
    <submittedName>
        <fullName evidence="2">DnaA N-terminal domain-containing protein</fullName>
    </submittedName>
</protein>
<dbReference type="Gene3D" id="3.30.300.180">
    <property type="match status" value="1"/>
</dbReference>
<proteinExistence type="predicted"/>
<dbReference type="InterPro" id="IPR038454">
    <property type="entry name" value="DnaA_N_sf"/>
</dbReference>
<dbReference type="SUPFAM" id="SSF46785">
    <property type="entry name" value="Winged helix' DNA-binding domain"/>
    <property type="match status" value="1"/>
</dbReference>